<evidence type="ECO:0000256" key="1">
    <source>
        <dbReference type="ARBA" id="ARBA00022676"/>
    </source>
</evidence>
<protein>
    <submittedName>
        <fullName evidence="3">Glycosyl transferase family 9</fullName>
    </submittedName>
</protein>
<reference evidence="3 4" key="1">
    <citation type="journal article" date="2011" name="J. Bacteriol.">
        <title>Genome sequence of 'Pedosphaera parvula' Ellin514, an aerobic Verrucomicrobial isolate from pasture soil.</title>
        <authorList>
            <person name="Kant R."/>
            <person name="van Passel M.W."/>
            <person name="Sangwan P."/>
            <person name="Palva A."/>
            <person name="Lucas S."/>
            <person name="Copeland A."/>
            <person name="Lapidus A."/>
            <person name="Glavina Del Rio T."/>
            <person name="Dalin E."/>
            <person name="Tice H."/>
            <person name="Bruce D."/>
            <person name="Goodwin L."/>
            <person name="Pitluck S."/>
            <person name="Chertkov O."/>
            <person name="Larimer F.W."/>
            <person name="Land M.L."/>
            <person name="Hauser L."/>
            <person name="Brettin T.S."/>
            <person name="Detter J.C."/>
            <person name="Han S."/>
            <person name="de Vos W.M."/>
            <person name="Janssen P.H."/>
            <person name="Smidt H."/>
        </authorList>
    </citation>
    <scope>NUCLEOTIDE SEQUENCE [LARGE SCALE GENOMIC DNA]</scope>
    <source>
        <strain evidence="3 4">Ellin514</strain>
    </source>
</reference>
<dbReference type="GO" id="GO:0008713">
    <property type="term" value="F:ADP-heptose-lipopolysaccharide heptosyltransferase activity"/>
    <property type="evidence" value="ECO:0007669"/>
    <property type="project" value="TreeGrafter"/>
</dbReference>
<dbReference type="SUPFAM" id="SSF53756">
    <property type="entry name" value="UDP-Glycosyltransferase/glycogen phosphorylase"/>
    <property type="match status" value="1"/>
</dbReference>
<accession>B9XSC2</accession>
<keyword evidence="4" id="KW-1185">Reference proteome</keyword>
<dbReference type="PANTHER" id="PTHR30160">
    <property type="entry name" value="TETRAACYLDISACCHARIDE 4'-KINASE-RELATED"/>
    <property type="match status" value="1"/>
</dbReference>
<dbReference type="OrthoDB" id="182963at2"/>
<dbReference type="CDD" id="cd03789">
    <property type="entry name" value="GT9_LPS_heptosyltransferase"/>
    <property type="match status" value="1"/>
</dbReference>
<proteinExistence type="predicted"/>
<evidence type="ECO:0000313" key="4">
    <source>
        <dbReference type="Proteomes" id="UP000003688"/>
    </source>
</evidence>
<dbReference type="GO" id="GO:0009244">
    <property type="term" value="P:lipopolysaccharide core region biosynthetic process"/>
    <property type="evidence" value="ECO:0007669"/>
    <property type="project" value="TreeGrafter"/>
</dbReference>
<sequence length="336" mass="38644">MKKPKLLVIELWGVGDLAIATPFLRKISEKYDVTLLSKSYAIDLQQHFMPLVMIAPFNAPWTAFKGKYRILSWPWRTLFSIVRQLHRTHFDVALSARWDPRDHLLLWLTGAKMRLGFPRTGSRIFLTNALTSPNHAEHRYEYWRAMAQGLGVDLEPRNRIQLKQIQKGRVIFVHTGAGQPVRVWPLQQYRNLVQRLREHHYSVKVVCNPEQREWWLNAGEKHVETPQTITDLLHLMEGSAAFLGNDSGPGHLAAFCGIPTFTFFGPQVPEWFVPLHPAAEWSPGKACPYKPCSDSCRFPTPFCLQDVTCDEVWPRVQKFVQKFADDSPLAPTHEAT</sequence>
<name>B9XSC2_PEDPL</name>
<dbReference type="RefSeq" id="WP_007418705.1">
    <property type="nucleotide sequence ID" value="NZ_ABOX02000077.1"/>
</dbReference>
<dbReference type="GO" id="GO:0005829">
    <property type="term" value="C:cytosol"/>
    <property type="evidence" value="ECO:0007669"/>
    <property type="project" value="TreeGrafter"/>
</dbReference>
<dbReference type="Proteomes" id="UP000003688">
    <property type="component" value="Unassembled WGS sequence"/>
</dbReference>
<keyword evidence="2 3" id="KW-0808">Transferase</keyword>
<dbReference type="AlphaFoldDB" id="B9XSC2"/>
<gene>
    <name evidence="3" type="ORF">Cflav_PD0408</name>
</gene>
<dbReference type="EMBL" id="ABOX02000077">
    <property type="protein sequence ID" value="EEF57255.1"/>
    <property type="molecule type" value="Genomic_DNA"/>
</dbReference>
<evidence type="ECO:0000313" key="3">
    <source>
        <dbReference type="EMBL" id="EEF57255.1"/>
    </source>
</evidence>
<dbReference type="Gene3D" id="3.40.50.2000">
    <property type="entry name" value="Glycogen Phosphorylase B"/>
    <property type="match status" value="2"/>
</dbReference>
<dbReference type="InterPro" id="IPR002201">
    <property type="entry name" value="Glyco_trans_9"/>
</dbReference>
<keyword evidence="1" id="KW-0328">Glycosyltransferase</keyword>
<comment type="caution">
    <text evidence="3">The sequence shown here is derived from an EMBL/GenBank/DDBJ whole genome shotgun (WGS) entry which is preliminary data.</text>
</comment>
<evidence type="ECO:0000256" key="2">
    <source>
        <dbReference type="ARBA" id="ARBA00022679"/>
    </source>
</evidence>
<dbReference type="STRING" id="320771.Cflav_PD0408"/>
<dbReference type="InterPro" id="IPR051199">
    <property type="entry name" value="LPS_LOS_Heptosyltrfase"/>
</dbReference>
<dbReference type="Pfam" id="PF01075">
    <property type="entry name" value="Glyco_transf_9"/>
    <property type="match status" value="1"/>
</dbReference>
<organism evidence="3 4">
    <name type="scientific">Pedosphaera parvula (strain Ellin514)</name>
    <dbReference type="NCBI Taxonomy" id="320771"/>
    <lineage>
        <taxon>Bacteria</taxon>
        <taxon>Pseudomonadati</taxon>
        <taxon>Verrucomicrobiota</taxon>
        <taxon>Pedosphaerae</taxon>
        <taxon>Pedosphaerales</taxon>
        <taxon>Pedosphaeraceae</taxon>
        <taxon>Pedosphaera</taxon>
    </lineage>
</organism>